<name>A0A5B0DVT8_9HYPH</name>
<keyword evidence="6 7" id="KW-0472">Membrane</keyword>
<keyword evidence="9" id="KW-1185">Reference proteome</keyword>
<keyword evidence="3" id="KW-1003">Cell membrane</keyword>
<comment type="caution">
    <text evidence="8">The sequence shown here is derived from an EMBL/GenBank/DDBJ whole genome shotgun (WGS) entry which is preliminary data.</text>
</comment>
<protein>
    <submittedName>
        <fullName evidence="8">GlsB/YeaQ/YmgE family stress response membrane protein</fullName>
    </submittedName>
</protein>
<feature type="transmembrane region" description="Helical" evidence="7">
    <location>
        <begin position="59"/>
        <end position="80"/>
    </location>
</feature>
<evidence type="ECO:0000256" key="1">
    <source>
        <dbReference type="ARBA" id="ARBA00004651"/>
    </source>
</evidence>
<organism evidence="8 9">
    <name type="scientific">Aureimonas fodinaquatilis</name>
    <dbReference type="NCBI Taxonomy" id="2565783"/>
    <lineage>
        <taxon>Bacteria</taxon>
        <taxon>Pseudomonadati</taxon>
        <taxon>Pseudomonadota</taxon>
        <taxon>Alphaproteobacteria</taxon>
        <taxon>Hyphomicrobiales</taxon>
        <taxon>Aurantimonadaceae</taxon>
        <taxon>Aureimonas</taxon>
    </lineage>
</organism>
<dbReference type="PANTHER" id="PTHR33884">
    <property type="entry name" value="UPF0410 PROTEIN YMGE"/>
    <property type="match status" value="1"/>
</dbReference>
<feature type="transmembrane region" description="Helical" evidence="7">
    <location>
        <begin position="30"/>
        <end position="53"/>
    </location>
</feature>
<evidence type="ECO:0000256" key="5">
    <source>
        <dbReference type="ARBA" id="ARBA00022989"/>
    </source>
</evidence>
<comment type="subcellular location">
    <subcellularLocation>
        <location evidence="1">Cell membrane</location>
        <topology evidence="1">Multi-pass membrane protein</topology>
    </subcellularLocation>
</comment>
<feature type="transmembrane region" description="Helical" evidence="7">
    <location>
        <begin position="6"/>
        <end position="23"/>
    </location>
</feature>
<proteinExistence type="inferred from homology"/>
<dbReference type="InterPro" id="IPR007341">
    <property type="entry name" value="Transgly_assoc"/>
</dbReference>
<accession>A0A5B0DVT8</accession>
<reference evidence="8 9" key="1">
    <citation type="submission" date="2019-08" db="EMBL/GenBank/DDBJ databases">
        <title>Aureimonas fodiniaquatilis sp. nov., isolated from a coal mine wastewater.</title>
        <authorList>
            <person name="Kim W."/>
        </authorList>
    </citation>
    <scope>NUCLEOTIDE SEQUENCE [LARGE SCALE GENOMIC DNA]</scope>
    <source>
        <strain evidence="8 9">CAU 1482</strain>
    </source>
</reference>
<dbReference type="PANTHER" id="PTHR33884:SF3">
    <property type="entry name" value="UPF0410 PROTEIN YMGE"/>
    <property type="match status" value="1"/>
</dbReference>
<evidence type="ECO:0000256" key="7">
    <source>
        <dbReference type="SAM" id="Phobius"/>
    </source>
</evidence>
<evidence type="ECO:0000256" key="2">
    <source>
        <dbReference type="ARBA" id="ARBA00011006"/>
    </source>
</evidence>
<keyword evidence="4 7" id="KW-0812">Transmembrane</keyword>
<dbReference type="Pfam" id="PF04226">
    <property type="entry name" value="Transgly_assoc"/>
    <property type="match status" value="1"/>
</dbReference>
<evidence type="ECO:0000313" key="8">
    <source>
        <dbReference type="EMBL" id="KAA0970468.1"/>
    </source>
</evidence>
<evidence type="ECO:0000256" key="3">
    <source>
        <dbReference type="ARBA" id="ARBA00022475"/>
    </source>
</evidence>
<dbReference type="RefSeq" id="WP_149299468.1">
    <property type="nucleotide sequence ID" value="NZ_VTWH01000002.1"/>
</dbReference>
<evidence type="ECO:0000313" key="9">
    <source>
        <dbReference type="Proteomes" id="UP000324738"/>
    </source>
</evidence>
<dbReference type="OrthoDB" id="9815411at2"/>
<evidence type="ECO:0000256" key="6">
    <source>
        <dbReference type="ARBA" id="ARBA00023136"/>
    </source>
</evidence>
<dbReference type="Proteomes" id="UP000324738">
    <property type="component" value="Unassembled WGS sequence"/>
</dbReference>
<dbReference type="GO" id="GO:0005886">
    <property type="term" value="C:plasma membrane"/>
    <property type="evidence" value="ECO:0007669"/>
    <property type="project" value="UniProtKB-SubCell"/>
</dbReference>
<sequence>MNGVGIIMSIILGGLAGWIAEKIMGANIGLLTNILLGIVGAVFLNFLLSLMGFYTADTYLVQLIVAIVGACLLIFLWRAIKGRA</sequence>
<keyword evidence="5 7" id="KW-1133">Transmembrane helix</keyword>
<gene>
    <name evidence="8" type="ORF">FPY71_08125</name>
</gene>
<dbReference type="EMBL" id="VTWH01000002">
    <property type="protein sequence ID" value="KAA0970468.1"/>
    <property type="molecule type" value="Genomic_DNA"/>
</dbReference>
<comment type="similarity">
    <text evidence="2">Belongs to the UPF0410 family.</text>
</comment>
<dbReference type="AlphaFoldDB" id="A0A5B0DVT8"/>
<evidence type="ECO:0000256" key="4">
    <source>
        <dbReference type="ARBA" id="ARBA00022692"/>
    </source>
</evidence>